<name>A0A2G8KR13_STIJA</name>
<gene>
    <name evidence="1" type="ORF">BSL78_12678</name>
</gene>
<keyword evidence="2" id="KW-1185">Reference proteome</keyword>
<organism evidence="1 2">
    <name type="scientific">Stichopus japonicus</name>
    <name type="common">Sea cucumber</name>
    <dbReference type="NCBI Taxonomy" id="307972"/>
    <lineage>
        <taxon>Eukaryota</taxon>
        <taxon>Metazoa</taxon>
        <taxon>Echinodermata</taxon>
        <taxon>Eleutherozoa</taxon>
        <taxon>Echinozoa</taxon>
        <taxon>Holothuroidea</taxon>
        <taxon>Aspidochirotacea</taxon>
        <taxon>Aspidochirotida</taxon>
        <taxon>Stichopodidae</taxon>
        <taxon>Apostichopus</taxon>
    </lineage>
</organism>
<evidence type="ECO:0008006" key="3">
    <source>
        <dbReference type="Google" id="ProtNLM"/>
    </source>
</evidence>
<dbReference type="AlphaFoldDB" id="A0A2G8KR13"/>
<dbReference type="OrthoDB" id="10064879at2759"/>
<reference evidence="1 2" key="1">
    <citation type="journal article" date="2017" name="PLoS Biol.">
        <title>The sea cucumber genome provides insights into morphological evolution and visceral regeneration.</title>
        <authorList>
            <person name="Zhang X."/>
            <person name="Sun L."/>
            <person name="Yuan J."/>
            <person name="Sun Y."/>
            <person name="Gao Y."/>
            <person name="Zhang L."/>
            <person name="Li S."/>
            <person name="Dai H."/>
            <person name="Hamel J.F."/>
            <person name="Liu C."/>
            <person name="Yu Y."/>
            <person name="Liu S."/>
            <person name="Lin W."/>
            <person name="Guo K."/>
            <person name="Jin S."/>
            <person name="Xu P."/>
            <person name="Storey K.B."/>
            <person name="Huan P."/>
            <person name="Zhang T."/>
            <person name="Zhou Y."/>
            <person name="Zhang J."/>
            <person name="Lin C."/>
            <person name="Li X."/>
            <person name="Xing L."/>
            <person name="Huo D."/>
            <person name="Sun M."/>
            <person name="Wang L."/>
            <person name="Mercier A."/>
            <person name="Li F."/>
            <person name="Yang H."/>
            <person name="Xiang J."/>
        </authorList>
    </citation>
    <scope>NUCLEOTIDE SEQUENCE [LARGE SCALE GENOMIC DNA]</scope>
    <source>
        <strain evidence="1">Shaxun</strain>
        <tissue evidence="1">Muscle</tissue>
    </source>
</reference>
<evidence type="ECO:0000313" key="1">
    <source>
        <dbReference type="EMBL" id="PIK50439.1"/>
    </source>
</evidence>
<protein>
    <recommendedName>
        <fullName evidence="3">HAT C-terminal dimerisation domain-containing protein</fullName>
    </recommendedName>
</protein>
<dbReference type="EMBL" id="MRZV01000419">
    <property type="protein sequence ID" value="PIK50439.1"/>
    <property type="molecule type" value="Genomic_DNA"/>
</dbReference>
<evidence type="ECO:0000313" key="2">
    <source>
        <dbReference type="Proteomes" id="UP000230750"/>
    </source>
</evidence>
<dbReference type="Proteomes" id="UP000230750">
    <property type="component" value="Unassembled WGS sequence"/>
</dbReference>
<sequence>MKSFDYFFGAKLGHLLLSHSDNLSRTLQKKDISAAEGQECASKTVAILAKKRDQFQSFWTNVTSEALKLAVDEPEQKRQRKVPARLVSGSAADIMPPESVEDYFRRIYLEAVDTIVNCIRDRFDQEGYKIYSKLQQLLLKTCNQQHVDEELLKFVCDFYGEDLRKGELRVQLETLGETMEATAKQSEWTLPEVVDHMRGLSFGNRELLSQVCTLVKLILVMPATNAVSERSFSAMR</sequence>
<accession>A0A2G8KR13</accession>
<proteinExistence type="predicted"/>
<comment type="caution">
    <text evidence="1">The sequence shown here is derived from an EMBL/GenBank/DDBJ whole genome shotgun (WGS) entry which is preliminary data.</text>
</comment>
<dbReference type="STRING" id="307972.A0A2G8KR13"/>